<dbReference type="EMBL" id="NBNE01022105">
    <property type="protein sequence ID" value="OWY90712.1"/>
    <property type="molecule type" value="Genomic_DNA"/>
</dbReference>
<feature type="non-terminal residue" evidence="2">
    <location>
        <position position="1"/>
    </location>
</feature>
<organism evidence="2 3">
    <name type="scientific">Phytophthora megakarya</name>
    <dbReference type="NCBI Taxonomy" id="4795"/>
    <lineage>
        <taxon>Eukaryota</taxon>
        <taxon>Sar</taxon>
        <taxon>Stramenopiles</taxon>
        <taxon>Oomycota</taxon>
        <taxon>Peronosporomycetes</taxon>
        <taxon>Peronosporales</taxon>
        <taxon>Peronosporaceae</taxon>
        <taxon>Phytophthora</taxon>
    </lineage>
</organism>
<comment type="caution">
    <text evidence="2">The sequence shown here is derived from an EMBL/GenBank/DDBJ whole genome shotgun (WGS) entry which is preliminary data.</text>
</comment>
<reference evidence="3" key="1">
    <citation type="submission" date="2017-03" db="EMBL/GenBank/DDBJ databases">
        <title>Phytopthora megakarya and P. palmivora, two closely related causual agents of cacao black pod achieved similar genome size and gene model numbers by different mechanisms.</title>
        <authorList>
            <person name="Ali S."/>
            <person name="Shao J."/>
            <person name="Larry D.J."/>
            <person name="Kronmiller B."/>
            <person name="Shen D."/>
            <person name="Strem M.D."/>
            <person name="Melnick R.L."/>
            <person name="Guiltinan M.J."/>
            <person name="Tyler B.M."/>
            <person name="Meinhardt L.W."/>
            <person name="Bailey B.A."/>
        </authorList>
    </citation>
    <scope>NUCLEOTIDE SEQUENCE [LARGE SCALE GENOMIC DNA]</scope>
    <source>
        <strain evidence="3">zdho120</strain>
    </source>
</reference>
<accession>A0A225UCF5</accession>
<sequence length="188" mass="21483">DLEEKPHPPQVSDMETNADPDARQDPLTKQIKVKAEPYSFIDPDKPTLYLPKDTQVSGSEVGKPRSKTMRKKMNTPDDEEGEDHHGSGWSEEDLKSMYHRKELRDFMDQDPAMRILKLKRIADPKEPVTAPATLTDRFNATMELIRLLKEAGMVPGPFDADSTWKLKILIGEVPPEPRSTVIDHDRRR</sequence>
<dbReference type="OrthoDB" id="129427at2759"/>
<feature type="compositionally biased region" description="Basic residues" evidence="1">
    <location>
        <begin position="64"/>
        <end position="73"/>
    </location>
</feature>
<dbReference type="AlphaFoldDB" id="A0A225UCF5"/>
<evidence type="ECO:0000313" key="2">
    <source>
        <dbReference type="EMBL" id="OWY90712.1"/>
    </source>
</evidence>
<proteinExistence type="predicted"/>
<gene>
    <name evidence="2" type="ORF">PHMEG_00041035</name>
</gene>
<evidence type="ECO:0000256" key="1">
    <source>
        <dbReference type="SAM" id="MobiDB-lite"/>
    </source>
</evidence>
<feature type="region of interest" description="Disordered" evidence="1">
    <location>
        <begin position="1"/>
        <end position="93"/>
    </location>
</feature>
<feature type="compositionally biased region" description="Basic and acidic residues" evidence="1">
    <location>
        <begin position="82"/>
        <end position="93"/>
    </location>
</feature>
<name>A0A225UCF5_9STRA</name>
<protein>
    <submittedName>
        <fullName evidence="2">Uncharacterized protein</fullName>
    </submittedName>
</protein>
<dbReference type="Proteomes" id="UP000198211">
    <property type="component" value="Unassembled WGS sequence"/>
</dbReference>
<evidence type="ECO:0000313" key="3">
    <source>
        <dbReference type="Proteomes" id="UP000198211"/>
    </source>
</evidence>
<keyword evidence="3" id="KW-1185">Reference proteome</keyword>